<accession>A0A2N9HEM4</accession>
<protein>
    <submittedName>
        <fullName evidence="1">Uncharacterized protein</fullName>
    </submittedName>
</protein>
<proteinExistence type="predicted"/>
<dbReference type="AlphaFoldDB" id="A0A2N9HEM4"/>
<sequence>MNAVRVTSSFEQSNLHGLFVEAVHICPQRFPFHLFDVKAAYAHGESSTHYLFENNLQLHDSFECLQVIKQILGSVEIFEWWNLESGWKQEVSYTGNERRIRPISTWPLTVGVGGATCTLFSVPVRGQSFLLFIVSAAGHLPAVSFLIVHPTFPVEGVGCHREELVVPSLLHATTLCFVKSFPEQGLGYWLQ</sequence>
<organism evidence="1">
    <name type="scientific">Fagus sylvatica</name>
    <name type="common">Beechnut</name>
    <dbReference type="NCBI Taxonomy" id="28930"/>
    <lineage>
        <taxon>Eukaryota</taxon>
        <taxon>Viridiplantae</taxon>
        <taxon>Streptophyta</taxon>
        <taxon>Embryophyta</taxon>
        <taxon>Tracheophyta</taxon>
        <taxon>Spermatophyta</taxon>
        <taxon>Magnoliopsida</taxon>
        <taxon>eudicotyledons</taxon>
        <taxon>Gunneridae</taxon>
        <taxon>Pentapetalae</taxon>
        <taxon>rosids</taxon>
        <taxon>fabids</taxon>
        <taxon>Fagales</taxon>
        <taxon>Fagaceae</taxon>
        <taxon>Fagus</taxon>
    </lineage>
</organism>
<gene>
    <name evidence="1" type="ORF">FSB_LOCUS38257</name>
</gene>
<evidence type="ECO:0000313" key="1">
    <source>
        <dbReference type="EMBL" id="SPD10375.1"/>
    </source>
</evidence>
<name>A0A2N9HEM4_FAGSY</name>
<dbReference type="EMBL" id="OIVN01003334">
    <property type="protein sequence ID" value="SPD10375.1"/>
    <property type="molecule type" value="Genomic_DNA"/>
</dbReference>
<reference evidence="1" key="1">
    <citation type="submission" date="2018-02" db="EMBL/GenBank/DDBJ databases">
        <authorList>
            <person name="Cohen D.B."/>
            <person name="Kent A.D."/>
        </authorList>
    </citation>
    <scope>NUCLEOTIDE SEQUENCE</scope>
</reference>